<feature type="compositionally biased region" description="Polar residues" evidence="1">
    <location>
        <begin position="478"/>
        <end position="487"/>
    </location>
</feature>
<feature type="transmembrane region" description="Helical" evidence="2">
    <location>
        <begin position="538"/>
        <end position="556"/>
    </location>
</feature>
<sequence>MKENDATPLACEYPTSTSYFEFEHTSDAPVGEVKFPDILLHSFDSTTPPPPPFRPQDLIENTHITQADVLETPASGNYSARALEKPRPQDDTIVRPFSNPCSPALSPTVSQLVNAHPHLEQPVMMKKESYCLTLSSQHGSLQTNNSPGFEIDGTSNSRYVDHIVPLDHHHHQLFSIHHPHVGDSIDAEEISQDRNSSDILRNSGVMGHLTRTDHQNVMPIQTLQQQNDTIVHEVLQSPPNASGRRVSGTDAHTNRVGARLNLQRYLPENKRLLVSPSFGNVSIGPATTSSRIFRHLQSLQSSPTSTNGVRNLYGSGREVTLCSPGHQPYPDVDPGHILGIRRPLRTQRHVLFDVPFYGIENVEISSDRYTLMMRSHASHEHETQLSNHGTTGHSYSDSGSLMNHREHIWSIVHEDEYGLPVNTGQEGDSGIGVNNGNDVLVWGRYKRFHRWVPIRPTTNPNSVSRSQEGITRDDPMSDSATDATLSSRPEPRVSQGVYGPDSFMESLEASRVPPVPSVPLKGRRRLTVLISRHRKICLMVLALVVIMGVIVAVLLLKRSSSSAQQPQDVDIDIMEMESDQ</sequence>
<keyword evidence="2" id="KW-0472">Membrane</keyword>
<dbReference type="EMBL" id="JAAAJA010000036">
    <property type="protein sequence ID" value="KAG0265208.1"/>
    <property type="molecule type" value="Genomic_DNA"/>
</dbReference>
<protein>
    <submittedName>
        <fullName evidence="3">Uncharacterized protein</fullName>
    </submittedName>
</protein>
<organism evidence="3 4">
    <name type="scientific">Mortierella polycephala</name>
    <dbReference type="NCBI Taxonomy" id="41804"/>
    <lineage>
        <taxon>Eukaryota</taxon>
        <taxon>Fungi</taxon>
        <taxon>Fungi incertae sedis</taxon>
        <taxon>Mucoromycota</taxon>
        <taxon>Mortierellomycotina</taxon>
        <taxon>Mortierellomycetes</taxon>
        <taxon>Mortierellales</taxon>
        <taxon>Mortierellaceae</taxon>
        <taxon>Mortierella</taxon>
    </lineage>
</organism>
<dbReference type="AlphaFoldDB" id="A0A9P6QD55"/>
<keyword evidence="2" id="KW-0812">Transmembrane</keyword>
<evidence type="ECO:0000256" key="2">
    <source>
        <dbReference type="SAM" id="Phobius"/>
    </source>
</evidence>
<proteinExistence type="predicted"/>
<feature type="region of interest" description="Disordered" evidence="1">
    <location>
        <begin position="456"/>
        <end position="500"/>
    </location>
</feature>
<dbReference type="OrthoDB" id="2427475at2759"/>
<keyword evidence="2" id="KW-1133">Transmembrane helix</keyword>
<reference evidence="3" key="1">
    <citation type="journal article" date="2020" name="Fungal Divers.">
        <title>Resolving the Mortierellaceae phylogeny through synthesis of multi-gene phylogenetics and phylogenomics.</title>
        <authorList>
            <person name="Vandepol N."/>
            <person name="Liber J."/>
            <person name="Desiro A."/>
            <person name="Na H."/>
            <person name="Kennedy M."/>
            <person name="Barry K."/>
            <person name="Grigoriev I.V."/>
            <person name="Miller A.N."/>
            <person name="O'Donnell K."/>
            <person name="Stajich J.E."/>
            <person name="Bonito G."/>
        </authorList>
    </citation>
    <scope>NUCLEOTIDE SEQUENCE</scope>
    <source>
        <strain evidence="3">KOD948</strain>
    </source>
</reference>
<evidence type="ECO:0000313" key="3">
    <source>
        <dbReference type="EMBL" id="KAG0265208.1"/>
    </source>
</evidence>
<name>A0A9P6QD55_9FUNG</name>
<comment type="caution">
    <text evidence="3">The sequence shown here is derived from an EMBL/GenBank/DDBJ whole genome shotgun (WGS) entry which is preliminary data.</text>
</comment>
<feature type="compositionally biased region" description="Polar residues" evidence="1">
    <location>
        <begin position="456"/>
        <end position="469"/>
    </location>
</feature>
<gene>
    <name evidence="3" type="ORF">BG011_005251</name>
</gene>
<keyword evidence="4" id="KW-1185">Reference proteome</keyword>
<dbReference type="Proteomes" id="UP000726737">
    <property type="component" value="Unassembled WGS sequence"/>
</dbReference>
<accession>A0A9P6QD55</accession>
<evidence type="ECO:0000256" key="1">
    <source>
        <dbReference type="SAM" id="MobiDB-lite"/>
    </source>
</evidence>
<evidence type="ECO:0000313" key="4">
    <source>
        <dbReference type="Proteomes" id="UP000726737"/>
    </source>
</evidence>